<organism evidence="1 2">
    <name type="scientific">Mycobacteroides abscessus</name>
    <dbReference type="NCBI Taxonomy" id="36809"/>
    <lineage>
        <taxon>Bacteria</taxon>
        <taxon>Bacillati</taxon>
        <taxon>Actinomycetota</taxon>
        <taxon>Actinomycetes</taxon>
        <taxon>Mycobacteriales</taxon>
        <taxon>Mycobacteriaceae</taxon>
        <taxon>Mycobacteroides</taxon>
    </lineage>
</organism>
<gene>
    <name evidence="1" type="ORF">D2E76_07320</name>
</gene>
<accession>A0ABD7HRR3</accession>
<evidence type="ECO:0000313" key="1">
    <source>
        <dbReference type="EMBL" id="RIT41155.1"/>
    </source>
</evidence>
<dbReference type="AlphaFoldDB" id="A0ABD7HRR3"/>
<evidence type="ECO:0000313" key="2">
    <source>
        <dbReference type="Proteomes" id="UP000284557"/>
    </source>
</evidence>
<comment type="caution">
    <text evidence="1">The sequence shown here is derived from an EMBL/GenBank/DDBJ whole genome shotgun (WGS) entry which is preliminary data.</text>
</comment>
<dbReference type="Proteomes" id="UP000284557">
    <property type="component" value="Unassembled WGS sequence"/>
</dbReference>
<protein>
    <recommendedName>
        <fullName evidence="3">Lipoprotein LpqN</fullName>
    </recommendedName>
</protein>
<reference evidence="1 2" key="1">
    <citation type="submission" date="2018-08" db="EMBL/GenBank/DDBJ databases">
        <title>Linezolid Resistance in Mycobacterium abscessus: MIC Distribution and Comprehensive Investigation of Resistance Mechanisms.</title>
        <authorList>
            <person name="Ye M."/>
            <person name="Xu L."/>
            <person name="Zou Y."/>
            <person name="Li B."/>
            <person name="Guo Q."/>
            <person name="Zhang Y."/>
            <person name="Zhan M."/>
            <person name="Xu B."/>
            <person name="Yu F."/>
            <person name="Zhang Z."/>
            <person name="Chu H."/>
        </authorList>
    </citation>
    <scope>NUCLEOTIDE SEQUENCE [LARGE SCALE GENOMIC DNA]</scope>
    <source>
        <strain evidence="1 2">G143</strain>
    </source>
</reference>
<sequence length="65" mass="7015">MRQSRIMLMFPIAETESSEPGSQSLGTADNQRSYLVELTLSAAAPDYEAAKQGFADFVSSAIKSL</sequence>
<dbReference type="EMBL" id="QXBN01000004">
    <property type="protein sequence ID" value="RIT41155.1"/>
    <property type="molecule type" value="Genomic_DNA"/>
</dbReference>
<name>A0ABD7HRR3_9MYCO</name>
<proteinExistence type="predicted"/>
<evidence type="ECO:0008006" key="3">
    <source>
        <dbReference type="Google" id="ProtNLM"/>
    </source>
</evidence>